<sequence length="120" mass="12658">MTDYPLSRVMGLATSGYAVYALLRPGHLARALGARPGERRSLDRLARTYGVRDLASSALLLSSRPALARAAMGLRIAGDLGDCAVLGSSTPDPATRRKVIAVTLGWAGLNALAWALDERP</sequence>
<keyword evidence="2" id="KW-1185">Reference proteome</keyword>
<gene>
    <name evidence="1" type="ORF">EXE57_17600</name>
</gene>
<protein>
    <recommendedName>
        <fullName evidence="3">DUF4267 domain-containing protein</fullName>
    </recommendedName>
</protein>
<reference evidence="1 2" key="1">
    <citation type="submission" date="2019-03" db="EMBL/GenBank/DDBJ databases">
        <title>Three New Species of Nocardioides, Nocardioides euryhalodurans sp. nov., Nocardioides seonyuensis sp. nov. and Nocardioides eburneoflavus sp. nov., Iolated from Soil.</title>
        <authorList>
            <person name="Roh S.G."/>
            <person name="Lee C."/>
            <person name="Kim M.-K."/>
            <person name="Kim S.B."/>
        </authorList>
    </citation>
    <scope>NUCLEOTIDE SEQUENCE [LARGE SCALE GENOMIC DNA]</scope>
    <source>
        <strain evidence="1 2">MMS17-SY117</strain>
    </source>
</reference>
<dbReference type="OrthoDB" id="3790757at2"/>
<accession>A0A4P7GNU7</accession>
<dbReference type="EMBL" id="CP038267">
    <property type="protein sequence ID" value="QBR93895.1"/>
    <property type="molecule type" value="Genomic_DNA"/>
</dbReference>
<evidence type="ECO:0000313" key="1">
    <source>
        <dbReference type="EMBL" id="QBR93895.1"/>
    </source>
</evidence>
<organism evidence="1 2">
    <name type="scientific">Nocardioides euryhalodurans</name>
    <dbReference type="NCBI Taxonomy" id="2518370"/>
    <lineage>
        <taxon>Bacteria</taxon>
        <taxon>Bacillati</taxon>
        <taxon>Actinomycetota</taxon>
        <taxon>Actinomycetes</taxon>
        <taxon>Propionibacteriales</taxon>
        <taxon>Nocardioidaceae</taxon>
        <taxon>Nocardioides</taxon>
    </lineage>
</organism>
<evidence type="ECO:0008006" key="3">
    <source>
        <dbReference type="Google" id="ProtNLM"/>
    </source>
</evidence>
<proteinExistence type="predicted"/>
<dbReference type="KEGG" id="noy:EXE57_17600"/>
<evidence type="ECO:0000313" key="2">
    <source>
        <dbReference type="Proteomes" id="UP000294894"/>
    </source>
</evidence>
<dbReference type="AlphaFoldDB" id="A0A4P7GNU7"/>
<dbReference type="Proteomes" id="UP000294894">
    <property type="component" value="Chromosome"/>
</dbReference>
<name>A0A4P7GNU7_9ACTN</name>
<dbReference type="RefSeq" id="WP_135079770.1">
    <property type="nucleotide sequence ID" value="NZ_CP038267.1"/>
</dbReference>